<sequence>MNRLSLRLRIVLLSALSLGASLLLAWALLTRLFEAQIAARLEAELTGHLAQLTRSVEIGPDGAAAVIDRMPGDGFRRAFGGLYWQVSGPGQAPPLTSISLWDETLDLPPARAGFGAVVRHDRLPFLDTELMALERRVVLAAPGGPEVGAPLRLAVAADRAALEAAKAEFGDDVLVLVALLGGFLVAAGAVQIHFGLRPLARLSARLDGMRAGRAERLEGRFPGEIQQLVDALNALLGARETMVAEARARAGDLAHGLKTPLSVLAAESRRLAAAGDAEGAAEIAAQIERMDRTIERELARARVRGGAGIGAAATPLARAADRLLGALARISGEDGPAWERTLPEGLAVAVDPVDLEEALGNLLDNARKWARGRVRLSAGRAAGEIWVAVEDDGPGIPPEARRQALARGGRLDETTPGTGLGLAIAGDIAARYGGRLELGAGAFGGLRAALVLPAAG</sequence>
<evidence type="ECO:0000256" key="6">
    <source>
        <dbReference type="ARBA" id="ARBA00022692"/>
    </source>
</evidence>
<dbReference type="InterPro" id="IPR003660">
    <property type="entry name" value="HAMP_dom"/>
</dbReference>
<proteinExistence type="predicted"/>
<evidence type="ECO:0000259" key="12">
    <source>
        <dbReference type="PROSITE" id="PS50109"/>
    </source>
</evidence>
<gene>
    <name evidence="14" type="ORF">LNKW23_00570</name>
</gene>
<dbReference type="InterPro" id="IPR005467">
    <property type="entry name" value="His_kinase_dom"/>
</dbReference>
<dbReference type="SUPFAM" id="SSF55874">
    <property type="entry name" value="ATPase domain of HSP90 chaperone/DNA topoisomerase II/histidine kinase"/>
    <property type="match status" value="1"/>
</dbReference>
<comment type="catalytic activity">
    <reaction evidence="1">
        <text>ATP + protein L-histidine = ADP + protein N-phospho-L-histidine.</text>
        <dbReference type="EC" id="2.7.13.3"/>
    </reaction>
</comment>
<dbReference type="PRINTS" id="PR00344">
    <property type="entry name" value="BCTRLSENSOR"/>
</dbReference>
<evidence type="ECO:0000256" key="7">
    <source>
        <dbReference type="ARBA" id="ARBA00022777"/>
    </source>
</evidence>
<keyword evidence="4" id="KW-0597">Phosphoprotein</keyword>
<organism evidence="14 15">
    <name type="scientific">Paralimibaculum aggregatum</name>
    <dbReference type="NCBI Taxonomy" id="3036245"/>
    <lineage>
        <taxon>Bacteria</taxon>
        <taxon>Pseudomonadati</taxon>
        <taxon>Pseudomonadota</taxon>
        <taxon>Alphaproteobacteria</taxon>
        <taxon>Rhodobacterales</taxon>
        <taxon>Paracoccaceae</taxon>
        <taxon>Paralimibaculum</taxon>
    </lineage>
</organism>
<dbReference type="InterPro" id="IPR004358">
    <property type="entry name" value="Sig_transdc_His_kin-like_C"/>
</dbReference>
<keyword evidence="5" id="KW-0808">Transferase</keyword>
<dbReference type="Gene3D" id="3.30.565.10">
    <property type="entry name" value="Histidine kinase-like ATPase, C-terminal domain"/>
    <property type="match status" value="1"/>
</dbReference>
<dbReference type="RefSeq" id="WP_285669472.1">
    <property type="nucleotide sequence ID" value="NZ_BSYI01000001.1"/>
</dbReference>
<dbReference type="Pfam" id="PF02518">
    <property type="entry name" value="HATPase_c"/>
    <property type="match status" value="1"/>
</dbReference>
<dbReference type="InterPro" id="IPR036890">
    <property type="entry name" value="HATPase_C_sf"/>
</dbReference>
<dbReference type="PROSITE" id="PS50109">
    <property type="entry name" value="HIS_KIN"/>
    <property type="match status" value="1"/>
</dbReference>
<evidence type="ECO:0000256" key="11">
    <source>
        <dbReference type="SAM" id="Phobius"/>
    </source>
</evidence>
<keyword evidence="9" id="KW-0902">Two-component regulatory system</keyword>
<evidence type="ECO:0000313" key="14">
    <source>
        <dbReference type="EMBL" id="GMG80845.1"/>
    </source>
</evidence>
<feature type="domain" description="Histidine kinase" evidence="12">
    <location>
        <begin position="252"/>
        <end position="456"/>
    </location>
</feature>
<evidence type="ECO:0000256" key="4">
    <source>
        <dbReference type="ARBA" id="ARBA00022553"/>
    </source>
</evidence>
<evidence type="ECO:0000256" key="1">
    <source>
        <dbReference type="ARBA" id="ARBA00000085"/>
    </source>
</evidence>
<evidence type="ECO:0000256" key="3">
    <source>
        <dbReference type="ARBA" id="ARBA00012438"/>
    </source>
</evidence>
<comment type="caution">
    <text evidence="14">The sequence shown here is derived from an EMBL/GenBank/DDBJ whole genome shotgun (WGS) entry which is preliminary data.</text>
</comment>
<evidence type="ECO:0000256" key="2">
    <source>
        <dbReference type="ARBA" id="ARBA00004370"/>
    </source>
</evidence>
<dbReference type="InterPro" id="IPR003594">
    <property type="entry name" value="HATPase_dom"/>
</dbReference>
<keyword evidence="7 14" id="KW-0418">Kinase</keyword>
<dbReference type="Proteomes" id="UP001239909">
    <property type="component" value="Unassembled WGS sequence"/>
</dbReference>
<dbReference type="GO" id="GO:0016301">
    <property type="term" value="F:kinase activity"/>
    <property type="evidence" value="ECO:0007669"/>
    <property type="project" value="UniProtKB-KW"/>
</dbReference>
<evidence type="ECO:0000313" key="15">
    <source>
        <dbReference type="Proteomes" id="UP001239909"/>
    </source>
</evidence>
<keyword evidence="6 11" id="KW-0812">Transmembrane</keyword>
<protein>
    <recommendedName>
        <fullName evidence="3">histidine kinase</fullName>
        <ecNumber evidence="3">2.7.13.3</ecNumber>
    </recommendedName>
</protein>
<keyword evidence="10 11" id="KW-0472">Membrane</keyword>
<evidence type="ECO:0000259" key="13">
    <source>
        <dbReference type="PROSITE" id="PS50885"/>
    </source>
</evidence>
<feature type="domain" description="HAMP" evidence="13">
    <location>
        <begin position="193"/>
        <end position="244"/>
    </location>
</feature>
<dbReference type="Gene3D" id="1.10.287.130">
    <property type="match status" value="1"/>
</dbReference>
<keyword evidence="15" id="KW-1185">Reference proteome</keyword>
<dbReference type="PANTHER" id="PTHR45436">
    <property type="entry name" value="SENSOR HISTIDINE KINASE YKOH"/>
    <property type="match status" value="1"/>
</dbReference>
<comment type="subcellular location">
    <subcellularLocation>
        <location evidence="2">Membrane</location>
    </subcellularLocation>
</comment>
<dbReference type="PROSITE" id="PS50885">
    <property type="entry name" value="HAMP"/>
    <property type="match status" value="1"/>
</dbReference>
<dbReference type="EC" id="2.7.13.3" evidence="3"/>
<dbReference type="SMART" id="SM00387">
    <property type="entry name" value="HATPase_c"/>
    <property type="match status" value="1"/>
</dbReference>
<dbReference type="PANTHER" id="PTHR45436:SF5">
    <property type="entry name" value="SENSOR HISTIDINE KINASE TRCS"/>
    <property type="match status" value="1"/>
</dbReference>
<feature type="transmembrane region" description="Helical" evidence="11">
    <location>
        <begin position="173"/>
        <end position="196"/>
    </location>
</feature>
<evidence type="ECO:0000256" key="9">
    <source>
        <dbReference type="ARBA" id="ARBA00023012"/>
    </source>
</evidence>
<evidence type="ECO:0000256" key="10">
    <source>
        <dbReference type="ARBA" id="ARBA00023136"/>
    </source>
</evidence>
<dbReference type="InterPro" id="IPR050428">
    <property type="entry name" value="TCS_sensor_his_kinase"/>
</dbReference>
<accession>A0ABQ6LKM9</accession>
<keyword evidence="8 11" id="KW-1133">Transmembrane helix</keyword>
<name>A0ABQ6LKM9_9RHOB</name>
<reference evidence="14 15" key="1">
    <citation type="submission" date="2023-04" db="EMBL/GenBank/DDBJ databases">
        <title>Marinoamorphus aggregata gen. nov., sp. Nov., isolate from tissue of brittle star Ophioplocus japonicus.</title>
        <authorList>
            <person name="Kawano K."/>
            <person name="Sawayama S."/>
            <person name="Nakagawa S."/>
        </authorList>
    </citation>
    <scope>NUCLEOTIDE SEQUENCE [LARGE SCALE GENOMIC DNA]</scope>
    <source>
        <strain evidence="14 15">NKW23</strain>
    </source>
</reference>
<evidence type="ECO:0000256" key="5">
    <source>
        <dbReference type="ARBA" id="ARBA00022679"/>
    </source>
</evidence>
<dbReference type="EMBL" id="BSYI01000001">
    <property type="protein sequence ID" value="GMG80845.1"/>
    <property type="molecule type" value="Genomic_DNA"/>
</dbReference>
<evidence type="ECO:0000256" key="8">
    <source>
        <dbReference type="ARBA" id="ARBA00022989"/>
    </source>
</evidence>